<evidence type="ECO:0000313" key="4">
    <source>
        <dbReference type="EMBL" id="SEP91004.1"/>
    </source>
</evidence>
<feature type="domain" description="Double zinc ribbon" evidence="3">
    <location>
        <begin position="39"/>
        <end position="91"/>
    </location>
</feature>
<dbReference type="Gene3D" id="3.40.50.2020">
    <property type="match status" value="1"/>
</dbReference>
<dbReference type="AlphaFoldDB" id="A0A1H9BPS9"/>
<keyword evidence="5" id="KW-1185">Reference proteome</keyword>
<name>A0A1H9BPS9_9GAMM</name>
<organism evidence="4 5">
    <name type="scientific">Solimonas aquatica</name>
    <dbReference type="NCBI Taxonomy" id="489703"/>
    <lineage>
        <taxon>Bacteria</taxon>
        <taxon>Pseudomonadati</taxon>
        <taxon>Pseudomonadota</taxon>
        <taxon>Gammaproteobacteria</taxon>
        <taxon>Nevskiales</taxon>
        <taxon>Nevskiaceae</taxon>
        <taxon>Solimonas</taxon>
    </lineage>
</organism>
<reference evidence="5" key="1">
    <citation type="submission" date="2016-10" db="EMBL/GenBank/DDBJ databases">
        <authorList>
            <person name="Varghese N."/>
            <person name="Submissions S."/>
        </authorList>
    </citation>
    <scope>NUCLEOTIDE SEQUENCE [LARGE SCALE GENOMIC DNA]</scope>
    <source>
        <strain evidence="5">DSM 25927</strain>
    </source>
</reference>
<feature type="domain" description="Phosphoribosyltransferase" evidence="2">
    <location>
        <begin position="165"/>
        <end position="251"/>
    </location>
</feature>
<dbReference type="CDD" id="cd06223">
    <property type="entry name" value="PRTases_typeI"/>
    <property type="match status" value="1"/>
</dbReference>
<dbReference type="InterPro" id="IPR000836">
    <property type="entry name" value="PRTase_dom"/>
</dbReference>
<dbReference type="Proteomes" id="UP000199233">
    <property type="component" value="Unassembled WGS sequence"/>
</dbReference>
<protein>
    <submittedName>
        <fullName evidence="4">ComF family protein</fullName>
    </submittedName>
</protein>
<dbReference type="EMBL" id="FOFS01000002">
    <property type="protein sequence ID" value="SEP91004.1"/>
    <property type="molecule type" value="Genomic_DNA"/>
</dbReference>
<sequence length="258" mass="28695">MTHKNPAPMAVTRLVFSAATRLVNSRGYGLVDKWRHEVLASLLPRRCQFCGSHSADQAICTACAAELPWNYSACPRCARPQNHRGVCADCLAHPPAFGAAWAPFQLQAPVQQRIHAIKYRADFGSARLLARLMARAAPRPLPAQAVLIPVPLHRRRLWQRGYNQSLELARELHRELKLPLQPGWARRLRTTADQIGMDAAARRRNLRNAFAVDARVAGRCVILLDDVMTTGATLHELARACRRAGASEVWAWALARVA</sequence>
<dbReference type="InterPro" id="IPR044005">
    <property type="entry name" value="DZR_2"/>
</dbReference>
<evidence type="ECO:0000313" key="5">
    <source>
        <dbReference type="Proteomes" id="UP000199233"/>
    </source>
</evidence>
<dbReference type="PANTHER" id="PTHR47505:SF1">
    <property type="entry name" value="DNA UTILIZATION PROTEIN YHGH"/>
    <property type="match status" value="1"/>
</dbReference>
<dbReference type="PANTHER" id="PTHR47505">
    <property type="entry name" value="DNA UTILIZATION PROTEIN YHGH"/>
    <property type="match status" value="1"/>
</dbReference>
<evidence type="ECO:0000259" key="3">
    <source>
        <dbReference type="Pfam" id="PF18912"/>
    </source>
</evidence>
<dbReference type="SUPFAM" id="SSF53271">
    <property type="entry name" value="PRTase-like"/>
    <property type="match status" value="1"/>
</dbReference>
<dbReference type="Pfam" id="PF18912">
    <property type="entry name" value="DZR_2"/>
    <property type="match status" value="1"/>
</dbReference>
<gene>
    <name evidence="4" type="ORF">SAMN04488038_102177</name>
</gene>
<evidence type="ECO:0000256" key="1">
    <source>
        <dbReference type="ARBA" id="ARBA00008007"/>
    </source>
</evidence>
<dbReference type="InterPro" id="IPR029057">
    <property type="entry name" value="PRTase-like"/>
</dbReference>
<dbReference type="InterPro" id="IPR051910">
    <property type="entry name" value="ComF/GntX_DNA_util-trans"/>
</dbReference>
<comment type="similarity">
    <text evidence="1">Belongs to the ComF/GntX family.</text>
</comment>
<accession>A0A1H9BPS9</accession>
<evidence type="ECO:0000259" key="2">
    <source>
        <dbReference type="Pfam" id="PF00156"/>
    </source>
</evidence>
<dbReference type="Pfam" id="PF00156">
    <property type="entry name" value="Pribosyltran"/>
    <property type="match status" value="1"/>
</dbReference>
<proteinExistence type="inferred from homology"/>
<dbReference type="STRING" id="489703.SAMN04488038_102177"/>